<dbReference type="Gene3D" id="3.90.1200.10">
    <property type="match status" value="1"/>
</dbReference>
<evidence type="ECO:0000259" key="1">
    <source>
        <dbReference type="Pfam" id="PF01636"/>
    </source>
</evidence>
<protein>
    <recommendedName>
        <fullName evidence="1">Aminoglycoside phosphotransferase domain-containing protein</fullName>
    </recommendedName>
</protein>
<reference evidence="2" key="1">
    <citation type="submission" date="2022-12" db="EMBL/GenBank/DDBJ databases">
        <authorList>
            <person name="Petersen C."/>
        </authorList>
    </citation>
    <scope>NUCLEOTIDE SEQUENCE</scope>
    <source>
        <strain evidence="2">IBT 16125</strain>
    </source>
</reference>
<evidence type="ECO:0000313" key="3">
    <source>
        <dbReference type="Proteomes" id="UP001213681"/>
    </source>
</evidence>
<accession>A0AAD6G244</accession>
<dbReference type="PANTHER" id="PTHR21310:SF55">
    <property type="entry name" value="AMINOGLYCOSIDE PHOSPHOTRANSFERASE DOMAIN-CONTAINING PROTEIN"/>
    <property type="match status" value="1"/>
</dbReference>
<dbReference type="Proteomes" id="UP001213681">
    <property type="component" value="Unassembled WGS sequence"/>
</dbReference>
<dbReference type="RefSeq" id="XP_056764735.1">
    <property type="nucleotide sequence ID" value="XM_056911909.1"/>
</dbReference>
<dbReference type="Gene3D" id="3.30.200.150">
    <property type="match status" value="1"/>
</dbReference>
<dbReference type="Pfam" id="PF01636">
    <property type="entry name" value="APH"/>
    <property type="match status" value="1"/>
</dbReference>
<evidence type="ECO:0000313" key="2">
    <source>
        <dbReference type="EMBL" id="KAJ5444655.1"/>
    </source>
</evidence>
<comment type="caution">
    <text evidence="2">The sequence shown here is derived from an EMBL/GenBank/DDBJ whole genome shotgun (WGS) entry which is preliminary data.</text>
</comment>
<keyword evidence="3" id="KW-1185">Reference proteome</keyword>
<reference evidence="2" key="2">
    <citation type="journal article" date="2023" name="IMA Fungus">
        <title>Comparative genomic study of the Penicillium genus elucidates a diverse pangenome and 15 lateral gene transfer events.</title>
        <authorList>
            <person name="Petersen C."/>
            <person name="Sorensen T."/>
            <person name="Nielsen M.R."/>
            <person name="Sondergaard T.E."/>
            <person name="Sorensen J.L."/>
            <person name="Fitzpatrick D.A."/>
            <person name="Frisvad J.C."/>
            <person name="Nielsen K.L."/>
        </authorList>
    </citation>
    <scope>NUCLEOTIDE SEQUENCE</scope>
    <source>
        <strain evidence="2">IBT 16125</strain>
    </source>
</reference>
<dbReference type="InterPro" id="IPR011009">
    <property type="entry name" value="Kinase-like_dom_sf"/>
</dbReference>
<organism evidence="2 3">
    <name type="scientific">Penicillium daleae</name>
    <dbReference type="NCBI Taxonomy" id="63821"/>
    <lineage>
        <taxon>Eukaryota</taxon>
        <taxon>Fungi</taxon>
        <taxon>Dikarya</taxon>
        <taxon>Ascomycota</taxon>
        <taxon>Pezizomycotina</taxon>
        <taxon>Eurotiomycetes</taxon>
        <taxon>Eurotiomycetidae</taxon>
        <taxon>Eurotiales</taxon>
        <taxon>Aspergillaceae</taxon>
        <taxon>Penicillium</taxon>
    </lineage>
</organism>
<feature type="domain" description="Aminoglycoside phosphotransferase" evidence="1">
    <location>
        <begin position="70"/>
        <end position="253"/>
    </location>
</feature>
<gene>
    <name evidence="2" type="ORF">N7458_008527</name>
</gene>
<dbReference type="SUPFAM" id="SSF56112">
    <property type="entry name" value="Protein kinase-like (PK-like)"/>
    <property type="match status" value="1"/>
</dbReference>
<dbReference type="InterPro" id="IPR002575">
    <property type="entry name" value="Aminoglycoside_PTrfase"/>
</dbReference>
<name>A0AAD6G244_9EURO</name>
<dbReference type="EMBL" id="JAPVEA010000007">
    <property type="protein sequence ID" value="KAJ5444655.1"/>
    <property type="molecule type" value="Genomic_DNA"/>
</dbReference>
<sequence length="281" mass="32289">MLPHQKGPSSASPLATSVSASKPFNATAFRRFSTLLAIKLLKRFRKYEGSVLMLTDKICVKYGPHMQLSEASTMHFISENTSIPVPKVICAFNHSDQTYILMERIKGDMIARGWAKRGEESKAKLLLQLKAMILEMRELRPPDNMGVASVDGGKLYDCRISGPSYFGPFDTLQDFHRRLRMGVDFDPRLDSDVQNLIKQQDSTWPLKFTHGDLSSLNILVRDDDIVGIVDWETTGWYPSYWEYTTAYQVNPQNSFWVNEIDKVLDPMPKELEMEQIRQRRF</sequence>
<dbReference type="PANTHER" id="PTHR21310">
    <property type="entry name" value="AMINOGLYCOSIDE PHOSPHOTRANSFERASE-RELATED-RELATED"/>
    <property type="match status" value="1"/>
</dbReference>
<dbReference type="AlphaFoldDB" id="A0AAD6G244"/>
<dbReference type="InterPro" id="IPR051678">
    <property type="entry name" value="AGP_Transferase"/>
</dbReference>
<proteinExistence type="predicted"/>
<dbReference type="GeneID" id="81602152"/>
<dbReference type="CDD" id="cd05120">
    <property type="entry name" value="APH_ChoK_like"/>
    <property type="match status" value="1"/>
</dbReference>